<keyword evidence="2" id="KW-1185">Reference proteome</keyword>
<evidence type="ECO:0000313" key="2">
    <source>
        <dbReference type="Proteomes" id="UP000257109"/>
    </source>
</evidence>
<dbReference type="Proteomes" id="UP000257109">
    <property type="component" value="Unassembled WGS sequence"/>
</dbReference>
<feature type="non-terminal residue" evidence="1">
    <location>
        <position position="1"/>
    </location>
</feature>
<protein>
    <submittedName>
        <fullName evidence="1">Uncharacterized protein</fullName>
    </submittedName>
</protein>
<dbReference type="EMBL" id="QJKJ01000671">
    <property type="protein sequence ID" value="RDY11280.1"/>
    <property type="molecule type" value="Genomic_DNA"/>
</dbReference>
<proteinExistence type="predicted"/>
<gene>
    <name evidence="1" type="ORF">CR513_04078</name>
</gene>
<sequence>MGREPLLNVFFRFFSLHRAEKVDKTSLSSRPRHKLMKPFRESYKFFKDHFIRVAAGCTEPSLLFNEFEDPLFPLY</sequence>
<organism evidence="1 2">
    <name type="scientific">Mucuna pruriens</name>
    <name type="common">Velvet bean</name>
    <name type="synonym">Dolichos pruriens</name>
    <dbReference type="NCBI Taxonomy" id="157652"/>
    <lineage>
        <taxon>Eukaryota</taxon>
        <taxon>Viridiplantae</taxon>
        <taxon>Streptophyta</taxon>
        <taxon>Embryophyta</taxon>
        <taxon>Tracheophyta</taxon>
        <taxon>Spermatophyta</taxon>
        <taxon>Magnoliopsida</taxon>
        <taxon>eudicotyledons</taxon>
        <taxon>Gunneridae</taxon>
        <taxon>Pentapetalae</taxon>
        <taxon>rosids</taxon>
        <taxon>fabids</taxon>
        <taxon>Fabales</taxon>
        <taxon>Fabaceae</taxon>
        <taxon>Papilionoideae</taxon>
        <taxon>50 kb inversion clade</taxon>
        <taxon>NPAAA clade</taxon>
        <taxon>indigoferoid/millettioid clade</taxon>
        <taxon>Phaseoleae</taxon>
        <taxon>Mucuna</taxon>
    </lineage>
</organism>
<dbReference type="AlphaFoldDB" id="A0A371I8A7"/>
<evidence type="ECO:0000313" key="1">
    <source>
        <dbReference type="EMBL" id="RDY11280.1"/>
    </source>
</evidence>
<accession>A0A371I8A7</accession>
<comment type="caution">
    <text evidence="1">The sequence shown here is derived from an EMBL/GenBank/DDBJ whole genome shotgun (WGS) entry which is preliminary data.</text>
</comment>
<name>A0A371I8A7_MUCPR</name>
<reference evidence="1" key="1">
    <citation type="submission" date="2018-05" db="EMBL/GenBank/DDBJ databases">
        <title>Draft genome of Mucuna pruriens seed.</title>
        <authorList>
            <person name="Nnadi N.E."/>
            <person name="Vos R."/>
            <person name="Hasami M.H."/>
            <person name="Devisetty U.K."/>
            <person name="Aguiy J.C."/>
        </authorList>
    </citation>
    <scope>NUCLEOTIDE SEQUENCE [LARGE SCALE GENOMIC DNA]</scope>
    <source>
        <strain evidence="1">JCA_2017</strain>
    </source>
</reference>